<proteinExistence type="predicted"/>
<accession>A0A448WMY0</accession>
<evidence type="ECO:0000313" key="4">
    <source>
        <dbReference type="Proteomes" id="UP000784294"/>
    </source>
</evidence>
<feature type="region of interest" description="Disordered" evidence="1">
    <location>
        <begin position="63"/>
        <end position="86"/>
    </location>
</feature>
<reference evidence="3" key="1">
    <citation type="submission" date="2018-11" db="EMBL/GenBank/DDBJ databases">
        <authorList>
            <consortium name="Pathogen Informatics"/>
        </authorList>
    </citation>
    <scope>NUCLEOTIDE SEQUENCE</scope>
</reference>
<dbReference type="GO" id="GO:0005783">
    <property type="term" value="C:endoplasmic reticulum"/>
    <property type="evidence" value="ECO:0007669"/>
    <property type="project" value="TreeGrafter"/>
</dbReference>
<evidence type="ECO:0008006" key="5">
    <source>
        <dbReference type="Google" id="ProtNLM"/>
    </source>
</evidence>
<name>A0A448WMY0_9PLAT</name>
<organism evidence="3 4">
    <name type="scientific">Protopolystoma xenopodis</name>
    <dbReference type="NCBI Taxonomy" id="117903"/>
    <lineage>
        <taxon>Eukaryota</taxon>
        <taxon>Metazoa</taxon>
        <taxon>Spiralia</taxon>
        <taxon>Lophotrochozoa</taxon>
        <taxon>Platyhelminthes</taxon>
        <taxon>Monogenea</taxon>
        <taxon>Polyopisthocotylea</taxon>
        <taxon>Polystomatidea</taxon>
        <taxon>Polystomatidae</taxon>
        <taxon>Protopolystoma</taxon>
    </lineage>
</organism>
<protein>
    <recommendedName>
        <fullName evidence="5">UBX domain-containing protein</fullName>
    </recommendedName>
</protein>
<evidence type="ECO:0000256" key="2">
    <source>
        <dbReference type="SAM" id="Phobius"/>
    </source>
</evidence>
<dbReference type="AlphaFoldDB" id="A0A448WMY0"/>
<comment type="caution">
    <text evidence="3">The sequence shown here is derived from an EMBL/GenBank/DDBJ whole genome shotgun (WGS) entry which is preliminary data.</text>
</comment>
<feature type="region of interest" description="Disordered" evidence="1">
    <location>
        <begin position="1"/>
        <end position="22"/>
    </location>
</feature>
<dbReference type="PANTHER" id="PTHR46424:SF1">
    <property type="entry name" value="UBX DOMAIN-CONTAINING PROTEIN 4"/>
    <property type="match status" value="1"/>
</dbReference>
<dbReference type="EMBL" id="CAAALY010025633">
    <property type="protein sequence ID" value="VEL15726.1"/>
    <property type="molecule type" value="Genomic_DNA"/>
</dbReference>
<keyword evidence="4" id="KW-1185">Reference proteome</keyword>
<keyword evidence="2" id="KW-1133">Transmembrane helix</keyword>
<evidence type="ECO:0000256" key="1">
    <source>
        <dbReference type="SAM" id="MobiDB-lite"/>
    </source>
</evidence>
<evidence type="ECO:0000313" key="3">
    <source>
        <dbReference type="EMBL" id="VEL15726.1"/>
    </source>
</evidence>
<dbReference type="PANTHER" id="PTHR46424">
    <property type="entry name" value="UBX DOMAIN-CONTAINING PROTEIN 4"/>
    <property type="match status" value="1"/>
</dbReference>
<dbReference type="GO" id="GO:0036503">
    <property type="term" value="P:ERAD pathway"/>
    <property type="evidence" value="ECO:0007669"/>
    <property type="project" value="TreeGrafter"/>
</dbReference>
<gene>
    <name evidence="3" type="ORF">PXEA_LOCUS9166</name>
</gene>
<feature type="transmembrane region" description="Helical" evidence="2">
    <location>
        <begin position="189"/>
        <end position="209"/>
    </location>
</feature>
<keyword evidence="2" id="KW-0472">Membrane</keyword>
<dbReference type="Proteomes" id="UP000784294">
    <property type="component" value="Unassembled WGS sequence"/>
</dbReference>
<dbReference type="Gene3D" id="3.10.20.90">
    <property type="entry name" value="Phosphatidylinositol 3-kinase Catalytic Subunit, Chain A, domain 1"/>
    <property type="match status" value="1"/>
</dbReference>
<keyword evidence="2" id="KW-0812">Transmembrane</keyword>
<sequence length="220" mass="24924">MAKLTNDAGETFGNKSQREVELAEMRESRRIQRLADLEAKTRILRQIEDDRLEKAERDWNSGILSSSPANAAVSEAKSSGREEDGPANILQQRNLAVNLSNTTCTDTRLQLRLTQGGYLIATFHANACLARDVRDWITKQTQQPATSITSSHPATSASQDVINGLRNLISTGYTFRQLRPARFAGLKRYFFLFTSPLFFILCDLMEIIIRDFIYMIRHHS</sequence>
<dbReference type="OrthoDB" id="2445133at2759"/>